<dbReference type="InterPro" id="IPR005174">
    <property type="entry name" value="KIB1-4_b-propeller"/>
</dbReference>
<dbReference type="AlphaFoldDB" id="A0A3L6RCY3"/>
<comment type="caution">
    <text evidence="2">The sequence shown here is derived from an EMBL/GenBank/DDBJ whole genome shotgun (WGS) entry which is preliminary data.</text>
</comment>
<evidence type="ECO:0000259" key="1">
    <source>
        <dbReference type="Pfam" id="PF03478"/>
    </source>
</evidence>
<keyword evidence="3" id="KW-1185">Reference proteome</keyword>
<dbReference type="PANTHER" id="PTHR33127">
    <property type="entry name" value="TRANSMEMBRANE PROTEIN"/>
    <property type="match status" value="1"/>
</dbReference>
<evidence type="ECO:0000313" key="3">
    <source>
        <dbReference type="Proteomes" id="UP000275267"/>
    </source>
</evidence>
<feature type="domain" description="KIB1-4 beta-propeller" evidence="1">
    <location>
        <begin position="69"/>
        <end position="145"/>
    </location>
</feature>
<dbReference type="OrthoDB" id="685954at2759"/>
<dbReference type="Pfam" id="PF03478">
    <property type="entry name" value="Beta-prop_KIB1-4"/>
    <property type="match status" value="1"/>
</dbReference>
<dbReference type="Proteomes" id="UP000275267">
    <property type="component" value="Unassembled WGS sequence"/>
</dbReference>
<reference evidence="3" key="1">
    <citation type="journal article" date="2019" name="Nat. Commun.">
        <title>The genome of broomcorn millet.</title>
        <authorList>
            <person name="Zou C."/>
            <person name="Miki D."/>
            <person name="Li D."/>
            <person name="Tang Q."/>
            <person name="Xiao L."/>
            <person name="Rajput S."/>
            <person name="Deng P."/>
            <person name="Jia W."/>
            <person name="Huang R."/>
            <person name="Zhang M."/>
            <person name="Sun Y."/>
            <person name="Hu J."/>
            <person name="Fu X."/>
            <person name="Schnable P.S."/>
            <person name="Li F."/>
            <person name="Zhang H."/>
            <person name="Feng B."/>
            <person name="Zhu X."/>
            <person name="Liu R."/>
            <person name="Schnable J.C."/>
            <person name="Zhu J.-K."/>
            <person name="Zhang H."/>
        </authorList>
    </citation>
    <scope>NUCLEOTIDE SEQUENCE [LARGE SCALE GENOMIC DNA]</scope>
</reference>
<dbReference type="EMBL" id="PQIB02000009">
    <property type="protein sequence ID" value="RLN00524.1"/>
    <property type="molecule type" value="Genomic_DNA"/>
</dbReference>
<gene>
    <name evidence="2" type="ORF">C2845_PM06G19460</name>
</gene>
<accession>A0A3L6RCY3</accession>
<protein>
    <submittedName>
        <fullName evidence="2">F-box/kelch-repeat protein</fullName>
    </submittedName>
</protein>
<proteinExistence type="predicted"/>
<sequence>MASGERQRRVAQQNNLYRHLLLSFARTAAKPRVALNERTDCKEDGIHGNLGVFNPNEMMWRVLDKSEPVRNIGDRFGHLIEFKGDLIAVFRPYDANPIDIFKLDRSHMSWEKVLRLDDAVLFLDNQNTTIKSAQEFGCHNRIYLPYFGSSEAEERKASAFYDLEDGQYKPEFYGLIEPMNSLWIEPNFNRHP</sequence>
<dbReference type="PANTHER" id="PTHR33127:SF97">
    <property type="entry name" value="OS08G0448300 PROTEIN"/>
    <property type="match status" value="1"/>
</dbReference>
<name>A0A3L6RCY3_PANMI</name>
<evidence type="ECO:0000313" key="2">
    <source>
        <dbReference type="EMBL" id="RLN00524.1"/>
    </source>
</evidence>
<organism evidence="2 3">
    <name type="scientific">Panicum miliaceum</name>
    <name type="common">Proso millet</name>
    <name type="synonym">Broomcorn millet</name>
    <dbReference type="NCBI Taxonomy" id="4540"/>
    <lineage>
        <taxon>Eukaryota</taxon>
        <taxon>Viridiplantae</taxon>
        <taxon>Streptophyta</taxon>
        <taxon>Embryophyta</taxon>
        <taxon>Tracheophyta</taxon>
        <taxon>Spermatophyta</taxon>
        <taxon>Magnoliopsida</taxon>
        <taxon>Liliopsida</taxon>
        <taxon>Poales</taxon>
        <taxon>Poaceae</taxon>
        <taxon>PACMAD clade</taxon>
        <taxon>Panicoideae</taxon>
        <taxon>Panicodae</taxon>
        <taxon>Paniceae</taxon>
        <taxon>Panicinae</taxon>
        <taxon>Panicum</taxon>
        <taxon>Panicum sect. Panicum</taxon>
    </lineage>
</organism>